<keyword evidence="1" id="KW-0812">Transmembrane</keyword>
<gene>
    <name evidence="2" type="ORF">UFOVP414_30</name>
    <name evidence="3" type="ORF">UFOVP687_26</name>
</gene>
<feature type="transmembrane region" description="Helical" evidence="1">
    <location>
        <begin position="42"/>
        <end position="59"/>
    </location>
</feature>
<sequence>MDAIQLVRLALNVISERLLVILALLLSFSLACWTMSQGTPERIITLAIFVLGVFLPILFKIGTKNERPADTTQ</sequence>
<name>A0A6J5NGG8_9CAUD</name>
<keyword evidence="1" id="KW-0472">Membrane</keyword>
<dbReference type="EMBL" id="LR796389">
    <property type="protein sequence ID" value="CAB4141377.1"/>
    <property type="molecule type" value="Genomic_DNA"/>
</dbReference>
<protein>
    <submittedName>
        <fullName evidence="3">Uncharacterized protein</fullName>
    </submittedName>
</protein>
<evidence type="ECO:0000256" key="1">
    <source>
        <dbReference type="SAM" id="Phobius"/>
    </source>
</evidence>
<dbReference type="EMBL" id="LR796665">
    <property type="protein sequence ID" value="CAB4157812.1"/>
    <property type="molecule type" value="Genomic_DNA"/>
</dbReference>
<proteinExistence type="predicted"/>
<accession>A0A6J5NGG8</accession>
<feature type="transmembrane region" description="Helical" evidence="1">
    <location>
        <begin position="18"/>
        <end position="36"/>
    </location>
</feature>
<organism evidence="3">
    <name type="scientific">uncultured Caudovirales phage</name>
    <dbReference type="NCBI Taxonomy" id="2100421"/>
    <lineage>
        <taxon>Viruses</taxon>
        <taxon>Duplodnaviria</taxon>
        <taxon>Heunggongvirae</taxon>
        <taxon>Uroviricota</taxon>
        <taxon>Caudoviricetes</taxon>
        <taxon>Peduoviridae</taxon>
        <taxon>Maltschvirus</taxon>
        <taxon>Maltschvirus maltsch</taxon>
    </lineage>
</organism>
<keyword evidence="1" id="KW-1133">Transmembrane helix</keyword>
<reference evidence="3" key="1">
    <citation type="submission" date="2020-04" db="EMBL/GenBank/DDBJ databases">
        <authorList>
            <person name="Chiriac C."/>
            <person name="Salcher M."/>
            <person name="Ghai R."/>
            <person name="Kavagutti S V."/>
        </authorList>
    </citation>
    <scope>NUCLEOTIDE SEQUENCE</scope>
</reference>
<evidence type="ECO:0000313" key="2">
    <source>
        <dbReference type="EMBL" id="CAB4141377.1"/>
    </source>
</evidence>
<evidence type="ECO:0000313" key="3">
    <source>
        <dbReference type="EMBL" id="CAB4157812.1"/>
    </source>
</evidence>